<keyword evidence="1" id="KW-0812">Transmembrane</keyword>
<dbReference type="EMBL" id="WUTW01000006">
    <property type="protein sequence ID" value="MXQ67115.1"/>
    <property type="molecule type" value="Genomic_DNA"/>
</dbReference>
<gene>
    <name evidence="3" type="ORF">GQ466_24165</name>
</gene>
<reference evidence="3 4" key="1">
    <citation type="submission" date="2019-12" db="EMBL/GenBank/DDBJ databases">
        <title>Nocardia macrotermitis sp. nov. and Nocardia aurantia sp. nov., isolated from the gut of the fungus growing-termite Macrotermes natalensis.</title>
        <authorList>
            <person name="Christine B."/>
            <person name="Rene B."/>
        </authorList>
    </citation>
    <scope>NUCLEOTIDE SEQUENCE [LARGE SCALE GENOMIC DNA]</scope>
    <source>
        <strain evidence="3 4">DSM 102126</strain>
    </source>
</reference>
<proteinExistence type="predicted"/>
<keyword evidence="2" id="KW-0732">Signal</keyword>
<feature type="transmembrane region" description="Helical" evidence="1">
    <location>
        <begin position="132"/>
        <end position="152"/>
    </location>
</feature>
<organism evidence="3 4">
    <name type="scientific">Actinomadura rayongensis</name>
    <dbReference type="NCBI Taxonomy" id="1429076"/>
    <lineage>
        <taxon>Bacteria</taxon>
        <taxon>Bacillati</taxon>
        <taxon>Actinomycetota</taxon>
        <taxon>Actinomycetes</taxon>
        <taxon>Streptosporangiales</taxon>
        <taxon>Thermomonosporaceae</taxon>
        <taxon>Actinomadura</taxon>
    </lineage>
</organism>
<dbReference type="RefSeq" id="WP_161105315.1">
    <property type="nucleotide sequence ID" value="NZ_WUTW01000006.1"/>
</dbReference>
<sequence length="242" mass="22702">MRHRSPLVLAWAAALLAAPALALAAGVPPTVLAVAAAGAALALLALVPLAAPGGGVSPAPLAVAGASALACGTCGVPWQAWLAAGPVAAGAGALIAVLRPGPRLRRAGAAAGVPVLVAAVAVLPPARQAPPVPAALAGLALTAVAALAAVALRRGARGRLARAVLDDPDAAALLGAHATAVRAGLWACAAGVAGAAGPPLAAAAGAGDWAGALPAAATLLTGAAVVAALSRSPVRRVLDARR</sequence>
<dbReference type="AlphaFoldDB" id="A0A6I4WFL6"/>
<feature type="transmembrane region" description="Helical" evidence="1">
    <location>
        <begin position="183"/>
        <end position="203"/>
    </location>
</feature>
<keyword evidence="4" id="KW-1185">Reference proteome</keyword>
<feature type="transmembrane region" description="Helical" evidence="1">
    <location>
        <begin position="209"/>
        <end position="229"/>
    </location>
</feature>
<evidence type="ECO:0000313" key="3">
    <source>
        <dbReference type="EMBL" id="MXQ67115.1"/>
    </source>
</evidence>
<accession>A0A6I4WFL6</accession>
<keyword evidence="1" id="KW-1133">Transmembrane helix</keyword>
<evidence type="ECO:0000313" key="4">
    <source>
        <dbReference type="Proteomes" id="UP000431901"/>
    </source>
</evidence>
<evidence type="ECO:0000256" key="1">
    <source>
        <dbReference type="SAM" id="Phobius"/>
    </source>
</evidence>
<feature type="transmembrane region" description="Helical" evidence="1">
    <location>
        <begin position="107"/>
        <end position="126"/>
    </location>
</feature>
<feature type="signal peptide" evidence="2">
    <location>
        <begin position="1"/>
        <end position="24"/>
    </location>
</feature>
<evidence type="ECO:0000256" key="2">
    <source>
        <dbReference type="SAM" id="SignalP"/>
    </source>
</evidence>
<name>A0A6I4WFL6_9ACTN</name>
<dbReference type="Proteomes" id="UP000431901">
    <property type="component" value="Unassembled WGS sequence"/>
</dbReference>
<feature type="transmembrane region" description="Helical" evidence="1">
    <location>
        <begin position="34"/>
        <end position="51"/>
    </location>
</feature>
<protein>
    <submittedName>
        <fullName evidence="3">Uncharacterized protein</fullName>
    </submittedName>
</protein>
<comment type="caution">
    <text evidence="3">The sequence shown here is derived from an EMBL/GenBank/DDBJ whole genome shotgun (WGS) entry which is preliminary data.</text>
</comment>
<feature type="chain" id="PRO_5026077250" evidence="2">
    <location>
        <begin position="25"/>
        <end position="242"/>
    </location>
</feature>
<keyword evidence="1" id="KW-0472">Membrane</keyword>